<proteinExistence type="predicted"/>
<feature type="region of interest" description="Disordered" evidence="1">
    <location>
        <begin position="66"/>
        <end position="130"/>
    </location>
</feature>
<gene>
    <name evidence="2" type="ORF">PIB30_073686</name>
</gene>
<feature type="compositionally biased region" description="Basic residues" evidence="1">
    <location>
        <begin position="121"/>
        <end position="130"/>
    </location>
</feature>
<sequence>MNDVPSTILKLQKHGENHCKKNMDKDFVDDPLVVKSKGAPKKNMKYKKRRRCSNCGVIEHYNKSCLKNNGGTHDDSVGENVNVNSSNLHSVPSKRRRKKESYMEEEHGESEEELDATNTIGKKRVRSCPK</sequence>
<evidence type="ECO:0000313" key="3">
    <source>
        <dbReference type="Proteomes" id="UP001341840"/>
    </source>
</evidence>
<feature type="compositionally biased region" description="Acidic residues" evidence="1">
    <location>
        <begin position="106"/>
        <end position="115"/>
    </location>
</feature>
<organism evidence="2 3">
    <name type="scientific">Stylosanthes scabra</name>
    <dbReference type="NCBI Taxonomy" id="79078"/>
    <lineage>
        <taxon>Eukaryota</taxon>
        <taxon>Viridiplantae</taxon>
        <taxon>Streptophyta</taxon>
        <taxon>Embryophyta</taxon>
        <taxon>Tracheophyta</taxon>
        <taxon>Spermatophyta</taxon>
        <taxon>Magnoliopsida</taxon>
        <taxon>eudicotyledons</taxon>
        <taxon>Gunneridae</taxon>
        <taxon>Pentapetalae</taxon>
        <taxon>rosids</taxon>
        <taxon>fabids</taxon>
        <taxon>Fabales</taxon>
        <taxon>Fabaceae</taxon>
        <taxon>Papilionoideae</taxon>
        <taxon>50 kb inversion clade</taxon>
        <taxon>dalbergioids sensu lato</taxon>
        <taxon>Dalbergieae</taxon>
        <taxon>Pterocarpus clade</taxon>
        <taxon>Stylosanthes</taxon>
    </lineage>
</organism>
<dbReference type="Proteomes" id="UP001341840">
    <property type="component" value="Unassembled WGS sequence"/>
</dbReference>
<evidence type="ECO:0000313" key="2">
    <source>
        <dbReference type="EMBL" id="MED6138370.1"/>
    </source>
</evidence>
<evidence type="ECO:0000256" key="1">
    <source>
        <dbReference type="SAM" id="MobiDB-lite"/>
    </source>
</evidence>
<comment type="caution">
    <text evidence="2">The sequence shown here is derived from an EMBL/GenBank/DDBJ whole genome shotgun (WGS) entry which is preliminary data.</text>
</comment>
<name>A0ABU6SQ49_9FABA</name>
<dbReference type="EMBL" id="JASCZI010061314">
    <property type="protein sequence ID" value="MED6138370.1"/>
    <property type="molecule type" value="Genomic_DNA"/>
</dbReference>
<protein>
    <submittedName>
        <fullName evidence="2">Uncharacterized protein</fullName>
    </submittedName>
</protein>
<keyword evidence="3" id="KW-1185">Reference proteome</keyword>
<feature type="compositionally biased region" description="Low complexity" evidence="1">
    <location>
        <begin position="80"/>
        <end position="91"/>
    </location>
</feature>
<accession>A0ABU6SQ49</accession>
<reference evidence="2 3" key="1">
    <citation type="journal article" date="2023" name="Plants (Basel)">
        <title>Bridging the Gap: Combining Genomics and Transcriptomics Approaches to Understand Stylosanthes scabra, an Orphan Legume from the Brazilian Caatinga.</title>
        <authorList>
            <person name="Ferreira-Neto J.R.C."/>
            <person name="da Silva M.D."/>
            <person name="Binneck E."/>
            <person name="de Melo N.F."/>
            <person name="da Silva R.H."/>
            <person name="de Melo A.L.T.M."/>
            <person name="Pandolfi V."/>
            <person name="Bustamante F.O."/>
            <person name="Brasileiro-Vidal A.C."/>
            <person name="Benko-Iseppon A.M."/>
        </authorList>
    </citation>
    <scope>NUCLEOTIDE SEQUENCE [LARGE SCALE GENOMIC DNA]</scope>
    <source>
        <tissue evidence="2">Leaves</tissue>
    </source>
</reference>